<protein>
    <submittedName>
        <fullName evidence="1">Uncharacterized protein</fullName>
    </submittedName>
</protein>
<dbReference type="Gene3D" id="3.15.10.10">
    <property type="entry name" value="Bactericidal permeability-increasing protein, domain 1"/>
    <property type="match status" value="1"/>
</dbReference>
<name>A0AA86N4D1_9EUKA</name>
<keyword evidence="3" id="KW-1185">Reference proteome</keyword>
<dbReference type="Proteomes" id="UP001642409">
    <property type="component" value="Unassembled WGS sequence"/>
</dbReference>
<reference evidence="1" key="1">
    <citation type="submission" date="2023-06" db="EMBL/GenBank/DDBJ databases">
        <authorList>
            <person name="Kurt Z."/>
        </authorList>
    </citation>
    <scope>NUCLEOTIDE SEQUENCE</scope>
</reference>
<dbReference type="AlphaFoldDB" id="A0AA86N4D1"/>
<comment type="caution">
    <text evidence="1">The sequence shown here is derived from an EMBL/GenBank/DDBJ whole genome shotgun (WGS) entry which is preliminary data.</text>
</comment>
<gene>
    <name evidence="1" type="ORF">HINF_LOCUS110</name>
    <name evidence="2" type="ORF">HINF_LOCUS58912</name>
</gene>
<evidence type="ECO:0000313" key="2">
    <source>
        <dbReference type="EMBL" id="CAL6078456.1"/>
    </source>
</evidence>
<dbReference type="EMBL" id="CAXDID020000334">
    <property type="protein sequence ID" value="CAL6078456.1"/>
    <property type="molecule type" value="Genomic_DNA"/>
</dbReference>
<organism evidence="1">
    <name type="scientific">Hexamita inflata</name>
    <dbReference type="NCBI Taxonomy" id="28002"/>
    <lineage>
        <taxon>Eukaryota</taxon>
        <taxon>Metamonada</taxon>
        <taxon>Diplomonadida</taxon>
        <taxon>Hexamitidae</taxon>
        <taxon>Hexamitinae</taxon>
        <taxon>Hexamita</taxon>
    </lineage>
</organism>
<evidence type="ECO:0000313" key="3">
    <source>
        <dbReference type="Proteomes" id="UP001642409"/>
    </source>
</evidence>
<proteinExistence type="predicted"/>
<dbReference type="EMBL" id="CATOUU010000002">
    <property type="protein sequence ID" value="CAI9912465.1"/>
    <property type="molecule type" value="Genomic_DNA"/>
</dbReference>
<evidence type="ECO:0000313" key="1">
    <source>
        <dbReference type="EMBL" id="CAI9912465.1"/>
    </source>
</evidence>
<sequence length="333" mass="38017">MYVQNIYMCSTSMFPRVLYSNDSAYQLVLTQSGANTYLTKYLSSGLFNGLKFPDQHFDVNLGVSSVQFLFENMIVSYFNVSQTVSFLNGDNITQVSFMGCEFVLDLDWKMQQNSYPYQSDSGSGKILIQDASFSMIVTTRCDYVECYNTLVDQTAAKQAGLGLGGNGDIIDRGKMIDFQGFDQFRQLDQLQIFCQNFNPKVIRGSWNTVIIKDCQFTGSYNQFYLQRACLSRVEYESLLGSGSQHCQQNPGLLEQNHFFQNKLVEGQVGKFLFQQLWGEATKSRWLVPQTGVQMLLVRGRLQQLINSVPRAQLRALLHEARPDFVFQSLKMFF</sequence>
<reference evidence="2 3" key="2">
    <citation type="submission" date="2024-07" db="EMBL/GenBank/DDBJ databases">
        <authorList>
            <person name="Akdeniz Z."/>
        </authorList>
    </citation>
    <scope>NUCLEOTIDE SEQUENCE [LARGE SCALE GENOMIC DNA]</scope>
</reference>
<accession>A0AA86N4D1</accession>